<dbReference type="Proteomes" id="UP000790709">
    <property type="component" value="Unassembled WGS sequence"/>
</dbReference>
<reference evidence="1" key="1">
    <citation type="journal article" date="2021" name="New Phytol.">
        <title>Evolutionary innovations through gain and loss of genes in the ectomycorrhizal Boletales.</title>
        <authorList>
            <person name="Wu G."/>
            <person name="Miyauchi S."/>
            <person name="Morin E."/>
            <person name="Kuo A."/>
            <person name="Drula E."/>
            <person name="Varga T."/>
            <person name="Kohler A."/>
            <person name="Feng B."/>
            <person name="Cao Y."/>
            <person name="Lipzen A."/>
            <person name="Daum C."/>
            <person name="Hundley H."/>
            <person name="Pangilinan J."/>
            <person name="Johnson J."/>
            <person name="Barry K."/>
            <person name="LaButti K."/>
            <person name="Ng V."/>
            <person name="Ahrendt S."/>
            <person name="Min B."/>
            <person name="Choi I.G."/>
            <person name="Park H."/>
            <person name="Plett J.M."/>
            <person name="Magnuson J."/>
            <person name="Spatafora J.W."/>
            <person name="Nagy L.G."/>
            <person name="Henrissat B."/>
            <person name="Grigoriev I.V."/>
            <person name="Yang Z.L."/>
            <person name="Xu J."/>
            <person name="Martin F.M."/>
        </authorList>
    </citation>
    <scope>NUCLEOTIDE SEQUENCE</scope>
    <source>
        <strain evidence="1">KUC20120723A-06</strain>
    </source>
</reference>
<evidence type="ECO:0000313" key="1">
    <source>
        <dbReference type="EMBL" id="KAH7922434.1"/>
    </source>
</evidence>
<dbReference type="EMBL" id="MU266485">
    <property type="protein sequence ID" value="KAH7922434.1"/>
    <property type="molecule type" value="Genomic_DNA"/>
</dbReference>
<sequence length="435" mass="49985">MSAVTELTPYIPQFFWRFWLSDADPLKHSLDDHRVHIYDVYNNVLSETRRIPEQLRTVFQDFNTGALDEGCRAALRTAEQAFTRLESEAERILGELVIKIRSSPRAARMELPMSRRSRDALLRFFVFLRYRNSDKYQAMLDSLSRKVVTDNGAVFKAMHAWHRVRRRALLGSFHSFLQHESPDARSFELFESLDCWRFCNAEMCIGVASEGQQFVLPDTCFGTLDEDFGSDPTSGHLFFPIMPTLALYVLGFQGDKPHQFSGCSSLEMDAGAVWIECGVESPSDVHLRNATLLQRYPKHLYFSSLVSIVQSISSYDEFRWISEHLDYSRLKQRCRQKSTLEKVTKTLVVKGSVLLVDLSDEVIRVGEAPVCHGSFSDVWKGIWTNPTTRQAQPVALKFLRQYMADTVREKLLKVRLCVLLTLGPHRCFWFVAAES</sequence>
<accession>A0ACB8BAD7</accession>
<evidence type="ECO:0000313" key="2">
    <source>
        <dbReference type="Proteomes" id="UP000790709"/>
    </source>
</evidence>
<protein>
    <submittedName>
        <fullName evidence="1">Uncharacterized protein</fullName>
    </submittedName>
</protein>
<keyword evidence="2" id="KW-1185">Reference proteome</keyword>
<gene>
    <name evidence="1" type="ORF">BV22DRAFT_658936</name>
</gene>
<organism evidence="1 2">
    <name type="scientific">Leucogyrophana mollusca</name>
    <dbReference type="NCBI Taxonomy" id="85980"/>
    <lineage>
        <taxon>Eukaryota</taxon>
        <taxon>Fungi</taxon>
        <taxon>Dikarya</taxon>
        <taxon>Basidiomycota</taxon>
        <taxon>Agaricomycotina</taxon>
        <taxon>Agaricomycetes</taxon>
        <taxon>Agaricomycetidae</taxon>
        <taxon>Boletales</taxon>
        <taxon>Boletales incertae sedis</taxon>
        <taxon>Leucogyrophana</taxon>
    </lineage>
</organism>
<proteinExistence type="predicted"/>
<comment type="caution">
    <text evidence="1">The sequence shown here is derived from an EMBL/GenBank/DDBJ whole genome shotgun (WGS) entry which is preliminary data.</text>
</comment>
<name>A0ACB8BAD7_9AGAM</name>